<sequence length="79" mass="9470">MYWCDNIFLTDGENIVEEAEEEKLVKKLQVKKNKDEEHYELHIIQQPKRKNTWQLDMRLLLGNLCIGGHCHDCNECFYS</sequence>
<keyword evidence="2" id="KW-1185">Reference proteome</keyword>
<proteinExistence type="predicted"/>
<evidence type="ECO:0000313" key="1">
    <source>
        <dbReference type="EMBL" id="KAJ8568608.1"/>
    </source>
</evidence>
<evidence type="ECO:0000313" key="2">
    <source>
        <dbReference type="Proteomes" id="UP001152561"/>
    </source>
</evidence>
<dbReference type="Proteomes" id="UP001152561">
    <property type="component" value="Unassembled WGS sequence"/>
</dbReference>
<organism evidence="1 2">
    <name type="scientific">Anisodus acutangulus</name>
    <dbReference type="NCBI Taxonomy" id="402998"/>
    <lineage>
        <taxon>Eukaryota</taxon>
        <taxon>Viridiplantae</taxon>
        <taxon>Streptophyta</taxon>
        <taxon>Embryophyta</taxon>
        <taxon>Tracheophyta</taxon>
        <taxon>Spermatophyta</taxon>
        <taxon>Magnoliopsida</taxon>
        <taxon>eudicotyledons</taxon>
        <taxon>Gunneridae</taxon>
        <taxon>Pentapetalae</taxon>
        <taxon>asterids</taxon>
        <taxon>lamiids</taxon>
        <taxon>Solanales</taxon>
        <taxon>Solanaceae</taxon>
        <taxon>Solanoideae</taxon>
        <taxon>Hyoscyameae</taxon>
        <taxon>Anisodus</taxon>
    </lineage>
</organism>
<name>A0A9Q1MXX0_9SOLA</name>
<reference evidence="2" key="1">
    <citation type="journal article" date="2023" name="Proc. Natl. Acad. Sci. U.S.A.">
        <title>Genomic and structural basis for evolution of tropane alkaloid biosynthesis.</title>
        <authorList>
            <person name="Wanga Y.-J."/>
            <person name="Taina T."/>
            <person name="Yua J.-Y."/>
            <person name="Lia J."/>
            <person name="Xua B."/>
            <person name="Chenc J."/>
            <person name="D'Auriad J.C."/>
            <person name="Huanga J.-P."/>
            <person name="Huanga S.-X."/>
        </authorList>
    </citation>
    <scope>NUCLEOTIDE SEQUENCE [LARGE SCALE GENOMIC DNA]</scope>
    <source>
        <strain evidence="2">cv. KIB-2019</strain>
    </source>
</reference>
<protein>
    <submittedName>
        <fullName evidence="1">Uncharacterized protein</fullName>
    </submittedName>
</protein>
<dbReference type="AlphaFoldDB" id="A0A9Q1MXX0"/>
<dbReference type="EMBL" id="JAJAGQ010000003">
    <property type="protein sequence ID" value="KAJ8568608.1"/>
    <property type="molecule type" value="Genomic_DNA"/>
</dbReference>
<gene>
    <name evidence="1" type="ORF">K7X08_028141</name>
</gene>
<accession>A0A9Q1MXX0</accession>
<comment type="caution">
    <text evidence="1">The sequence shown here is derived from an EMBL/GenBank/DDBJ whole genome shotgun (WGS) entry which is preliminary data.</text>
</comment>